<dbReference type="EC" id="2.4.-.-" evidence="3"/>
<name>A0ABV3TG10_9GAMM</name>
<evidence type="ECO:0000259" key="1">
    <source>
        <dbReference type="Pfam" id="PF00534"/>
    </source>
</evidence>
<dbReference type="RefSeq" id="WP_367959653.1">
    <property type="nucleotide sequence ID" value="NZ_JBAKFK010000004.1"/>
</dbReference>
<dbReference type="Pfam" id="PF00534">
    <property type="entry name" value="Glycos_transf_1"/>
    <property type="match status" value="1"/>
</dbReference>
<dbReference type="InterPro" id="IPR028098">
    <property type="entry name" value="Glyco_trans_4-like_N"/>
</dbReference>
<reference evidence="3 4" key="1">
    <citation type="submission" date="2024-02" db="EMBL/GenBank/DDBJ databases">
        <title>New especies of Spiribacter isolated from saline water.</title>
        <authorList>
            <person name="Leon M.J."/>
            <person name="De La Haba R."/>
            <person name="Sanchez-Porro C."/>
            <person name="Ventosa A."/>
        </authorList>
    </citation>
    <scope>NUCLEOTIDE SEQUENCE [LARGE SCALE GENOMIC DNA]</scope>
    <source>
        <strain evidence="4">ag22IC6-390</strain>
    </source>
</reference>
<accession>A0ABV3TG10</accession>
<dbReference type="EMBL" id="JBAKFM010000004">
    <property type="protein sequence ID" value="MEX0469906.1"/>
    <property type="molecule type" value="Genomic_DNA"/>
</dbReference>
<dbReference type="SUPFAM" id="SSF53756">
    <property type="entry name" value="UDP-Glycosyltransferase/glycogen phosphorylase"/>
    <property type="match status" value="1"/>
</dbReference>
<feature type="domain" description="Glycosyl transferase family 1" evidence="1">
    <location>
        <begin position="177"/>
        <end position="335"/>
    </location>
</feature>
<evidence type="ECO:0000313" key="4">
    <source>
        <dbReference type="Proteomes" id="UP001556709"/>
    </source>
</evidence>
<evidence type="ECO:0000259" key="2">
    <source>
        <dbReference type="Pfam" id="PF13439"/>
    </source>
</evidence>
<keyword evidence="4" id="KW-1185">Reference proteome</keyword>
<dbReference type="PANTHER" id="PTHR12526">
    <property type="entry name" value="GLYCOSYLTRANSFERASE"/>
    <property type="match status" value="1"/>
</dbReference>
<keyword evidence="3" id="KW-0328">Glycosyltransferase</keyword>
<dbReference type="Proteomes" id="UP001556709">
    <property type="component" value="Unassembled WGS sequence"/>
</dbReference>
<proteinExistence type="predicted"/>
<protein>
    <submittedName>
        <fullName evidence="3">Glycosyltransferase</fullName>
        <ecNumber evidence="3">2.4.-.-</ecNumber>
    </submittedName>
</protein>
<feature type="domain" description="Glycosyltransferase subfamily 4-like N-terminal" evidence="2">
    <location>
        <begin position="21"/>
        <end position="164"/>
    </location>
</feature>
<dbReference type="Pfam" id="PF13439">
    <property type="entry name" value="Glyco_transf_4"/>
    <property type="match status" value="1"/>
</dbReference>
<gene>
    <name evidence="3" type="ORF">V6X73_09225</name>
</gene>
<keyword evidence="3" id="KW-0808">Transferase</keyword>
<evidence type="ECO:0000313" key="3">
    <source>
        <dbReference type="EMBL" id="MEX0469906.1"/>
    </source>
</evidence>
<sequence>MAENPKVLIAGNKGHITETQMIIGLRRKGLDIHAAYNSDSEQLATLEAAGIPTRALNLKRGLDVPNILRIRRWMRHEGFNILHGLSNQATTNFLWASYGQKNKVIAYRGATGHVSRYDPTCYLKWLNPNLDKIICVSNAVSTDLVENGVPAHKVITIYKGHDLSWYTGDHTATAGQEIRELFNIPDNVTIIGMIANMRRVKGADVLLRAMKHLPPSVHAVLIGEVRDPQITNLASTHALRGRVHLTGYRDDAAYLLPALYLNVAPSRGREGLTRAVIEGMAQGIPAIVTDAGGLPELITSGETGFVVPKDDPIQLAEKIEKLVEHPDWRDQMALACKKRVFSHFNVNTTISQTAACYHAVLSQ</sequence>
<dbReference type="GO" id="GO:0016757">
    <property type="term" value="F:glycosyltransferase activity"/>
    <property type="evidence" value="ECO:0007669"/>
    <property type="project" value="UniProtKB-KW"/>
</dbReference>
<comment type="caution">
    <text evidence="3">The sequence shown here is derived from an EMBL/GenBank/DDBJ whole genome shotgun (WGS) entry which is preliminary data.</text>
</comment>
<organism evidence="3 4">
    <name type="scientific">Spiribacter pallidus</name>
    <dbReference type="NCBI Taxonomy" id="1987936"/>
    <lineage>
        <taxon>Bacteria</taxon>
        <taxon>Pseudomonadati</taxon>
        <taxon>Pseudomonadota</taxon>
        <taxon>Gammaproteobacteria</taxon>
        <taxon>Chromatiales</taxon>
        <taxon>Ectothiorhodospiraceae</taxon>
        <taxon>Spiribacter</taxon>
    </lineage>
</organism>
<dbReference type="Gene3D" id="3.40.50.2000">
    <property type="entry name" value="Glycogen Phosphorylase B"/>
    <property type="match status" value="2"/>
</dbReference>
<dbReference type="InterPro" id="IPR001296">
    <property type="entry name" value="Glyco_trans_1"/>
</dbReference>